<gene>
    <name evidence="2" type="ORF">DIC66_10890</name>
</gene>
<dbReference type="EMBL" id="QFZK01000005">
    <property type="protein sequence ID" value="RFO96988.1"/>
    <property type="molecule type" value="Genomic_DNA"/>
</dbReference>
<dbReference type="InterPro" id="IPR013216">
    <property type="entry name" value="Methyltransf_11"/>
</dbReference>
<dbReference type="Proteomes" id="UP000260665">
    <property type="component" value="Unassembled WGS sequence"/>
</dbReference>
<dbReference type="AlphaFoldDB" id="A0A3E1RC92"/>
<dbReference type="Pfam" id="PF08241">
    <property type="entry name" value="Methyltransf_11"/>
    <property type="match status" value="1"/>
</dbReference>
<dbReference type="OrthoDB" id="6191410at2"/>
<protein>
    <submittedName>
        <fullName evidence="2">SAM-dependent methyltransferase</fullName>
    </submittedName>
</protein>
<keyword evidence="2" id="KW-0489">Methyltransferase</keyword>
<accession>A0A3E1RC92</accession>
<keyword evidence="2" id="KW-0808">Transferase</keyword>
<dbReference type="InterPro" id="IPR029063">
    <property type="entry name" value="SAM-dependent_MTases_sf"/>
</dbReference>
<dbReference type="GO" id="GO:0032259">
    <property type="term" value="P:methylation"/>
    <property type="evidence" value="ECO:0007669"/>
    <property type="project" value="UniProtKB-KW"/>
</dbReference>
<dbReference type="Gene3D" id="3.40.50.150">
    <property type="entry name" value="Vaccinia Virus protein VP39"/>
    <property type="match status" value="1"/>
</dbReference>
<evidence type="ECO:0000313" key="2">
    <source>
        <dbReference type="EMBL" id="RFO96988.1"/>
    </source>
</evidence>
<dbReference type="SUPFAM" id="SSF53335">
    <property type="entry name" value="S-adenosyl-L-methionine-dependent methyltransferases"/>
    <property type="match status" value="1"/>
</dbReference>
<evidence type="ECO:0000313" key="3">
    <source>
        <dbReference type="Proteomes" id="UP000260665"/>
    </source>
</evidence>
<comment type="caution">
    <text evidence="2">The sequence shown here is derived from an EMBL/GenBank/DDBJ whole genome shotgun (WGS) entry which is preliminary data.</text>
</comment>
<keyword evidence="3" id="KW-1185">Reference proteome</keyword>
<evidence type="ECO:0000259" key="1">
    <source>
        <dbReference type="Pfam" id="PF08241"/>
    </source>
</evidence>
<sequence length="256" mass="29116">MVDWLQTPPGQYLLAWERARLDAAVADIFGYHALQLGLPQMDALHTNRMPHRWLALSQWSPSPQGHARAPALVTDFCALPFASSSLDLLVLPHTLEFSADPHATLREVERVLVPEGRVVICGMNPTSLWGFKQGRGRLYQHLGQGTLFLPEGGDFLGHWRLRDWLRLLSFEVESAEFGCYRPAMRSEKWLRRFAWMDRAGARWWPILGAAYFLVAVKRVRGMRLLEPAWKAKPVRAGSSVSVANRLTEYSNRENAD</sequence>
<proteinExistence type="predicted"/>
<dbReference type="GO" id="GO:0008757">
    <property type="term" value="F:S-adenosylmethionine-dependent methyltransferase activity"/>
    <property type="evidence" value="ECO:0007669"/>
    <property type="project" value="InterPro"/>
</dbReference>
<organism evidence="2 3">
    <name type="scientific">Rhodoferax lacus</name>
    <dbReference type="NCBI Taxonomy" id="2184758"/>
    <lineage>
        <taxon>Bacteria</taxon>
        <taxon>Pseudomonadati</taxon>
        <taxon>Pseudomonadota</taxon>
        <taxon>Betaproteobacteria</taxon>
        <taxon>Burkholderiales</taxon>
        <taxon>Comamonadaceae</taxon>
        <taxon>Rhodoferax</taxon>
    </lineage>
</organism>
<reference evidence="2 3" key="1">
    <citation type="submission" date="2018-05" db="EMBL/GenBank/DDBJ databases">
        <title>Rhodoferax soyangensis sp.nov., isolated from an oligotrophic freshwater lake.</title>
        <authorList>
            <person name="Park M."/>
        </authorList>
    </citation>
    <scope>NUCLEOTIDE SEQUENCE [LARGE SCALE GENOMIC DNA]</scope>
    <source>
        <strain evidence="2 3">IMCC26218</strain>
    </source>
</reference>
<feature type="domain" description="Methyltransferase type 11" evidence="1">
    <location>
        <begin position="71"/>
        <end position="120"/>
    </location>
</feature>
<name>A0A3E1RC92_9BURK</name>